<feature type="binding site" evidence="7">
    <location>
        <position position="595"/>
    </location>
    <ligand>
        <name>Zn(2+)</name>
        <dbReference type="ChEBI" id="CHEBI:29105"/>
    </ligand>
</feature>
<feature type="region of interest" description="Disordered" evidence="8">
    <location>
        <begin position="527"/>
        <end position="548"/>
    </location>
</feature>
<keyword evidence="4 9" id="KW-1133">Transmembrane helix</keyword>
<dbReference type="GO" id="GO:0016020">
    <property type="term" value="C:membrane"/>
    <property type="evidence" value="ECO:0007669"/>
    <property type="project" value="UniProtKB-SubCell"/>
</dbReference>
<dbReference type="InterPro" id="IPR036874">
    <property type="entry name" value="Carbonic_anhydrase_sf"/>
</dbReference>
<feature type="transmembrane region" description="Helical" evidence="9">
    <location>
        <begin position="378"/>
        <end position="408"/>
    </location>
</feature>
<feature type="binding site" evidence="7">
    <location>
        <position position="656"/>
    </location>
    <ligand>
        <name>Zn(2+)</name>
        <dbReference type="ChEBI" id="CHEBI:29105"/>
    </ligand>
</feature>
<gene>
    <name evidence="11" type="ORF">FOE67_12335</name>
</gene>
<dbReference type="GO" id="GO:0004089">
    <property type="term" value="F:carbonate dehydratase activity"/>
    <property type="evidence" value="ECO:0007669"/>
    <property type="project" value="InterPro"/>
</dbReference>
<dbReference type="SMART" id="SM00947">
    <property type="entry name" value="Pro_CA"/>
    <property type="match status" value="1"/>
</dbReference>
<keyword evidence="7" id="KW-0862">Zinc</keyword>
<feature type="transmembrane region" description="Helical" evidence="9">
    <location>
        <begin position="331"/>
        <end position="358"/>
    </location>
</feature>
<evidence type="ECO:0000256" key="5">
    <source>
        <dbReference type="ARBA" id="ARBA00023136"/>
    </source>
</evidence>
<feature type="transmembrane region" description="Helical" evidence="9">
    <location>
        <begin position="118"/>
        <end position="140"/>
    </location>
</feature>
<feature type="binding site" evidence="7">
    <location>
        <position position="597"/>
    </location>
    <ligand>
        <name>Zn(2+)</name>
        <dbReference type="ChEBI" id="CHEBI:29105"/>
    </ligand>
</feature>
<feature type="transmembrane region" description="Helical" evidence="9">
    <location>
        <begin position="165"/>
        <end position="183"/>
    </location>
</feature>
<dbReference type="GO" id="GO:0008270">
    <property type="term" value="F:zinc ion binding"/>
    <property type="evidence" value="ECO:0007669"/>
    <property type="project" value="InterPro"/>
</dbReference>
<dbReference type="InterPro" id="IPR011547">
    <property type="entry name" value="SLC26A/SulP_dom"/>
</dbReference>
<feature type="transmembrane region" description="Helical" evidence="9">
    <location>
        <begin position="237"/>
        <end position="262"/>
    </location>
</feature>
<dbReference type="EMBL" id="VKHS01000252">
    <property type="protein sequence ID" value="MBB0230276.1"/>
    <property type="molecule type" value="Genomic_DNA"/>
</dbReference>
<comment type="cofactor">
    <cofactor evidence="7">
        <name>Zn(2+)</name>
        <dbReference type="ChEBI" id="CHEBI:29105"/>
    </cofactor>
    <text evidence="7">Binds 1 zinc ion per subunit.</text>
</comment>
<keyword evidence="3 9" id="KW-0812">Transmembrane</keyword>
<name>A0A7W3T442_9ACTN</name>
<dbReference type="Proteomes" id="UP000530234">
    <property type="component" value="Unassembled WGS sequence"/>
</dbReference>
<feature type="domain" description="SLC26A/SulP transporter" evidence="10">
    <location>
        <begin position="13"/>
        <end position="382"/>
    </location>
</feature>
<organism evidence="11 12">
    <name type="scientific">Streptomyces calidiresistens</name>
    <dbReference type="NCBI Taxonomy" id="1485586"/>
    <lineage>
        <taxon>Bacteria</taxon>
        <taxon>Bacillati</taxon>
        <taxon>Actinomycetota</taxon>
        <taxon>Actinomycetes</taxon>
        <taxon>Kitasatosporales</taxon>
        <taxon>Streptomycetaceae</taxon>
        <taxon>Streptomyces</taxon>
    </lineage>
</organism>
<dbReference type="Pfam" id="PF00484">
    <property type="entry name" value="Pro_CA"/>
    <property type="match status" value="1"/>
</dbReference>
<sequence length="788" mass="80704">MSACAPTTPRERFRADFSASIAVFLIALPLSLGIALATGAPLQAGLVAAAVGGIVAGRLGGAPLQVTGPAAGLTVVTADLIQQYGWRVTCAITVLAGLTQLALSALRVARTALVVSPAIVHGMLAGIGITIAIAQLHVVLGGSPQSSVPDNLAELPAQLARLDPAAVGVGALTIAVLLLWPRLRGGTGERIRRAMPAALAAVVLATAVTALAGLRLPRVDLPSWSNHALPGMPEGPVLGLIAAVLTVTLVASVESLLSAVAVDKLATARRRRGGAPVPRADLDRELRGQGAANVVSGALGGLPVTGVAVRSTANVAAGAVSRKSTIMHGCWVLLATGLLVNMLEMIPLAALAALVMVVGLQMAGIHHLRNVTRHRETVVYAATTVGVILLGVLEGVGIGIACAVVLALHRLTHTRITVDEPGDGSHRVRAEGPLTFLAVPRLSRVLARVPEGTVVTVELTGSFLDHAAYETLHDWRTAHTDRGGRVEIVDGGGEPAAEPAAELAFRRPRLPWHNYRHVGLPALPGPAATAPAATTAAGADPAGAAGSVPPAVPDTVDELLSGLRAFQSRTAPLVRDELARLAREGQRPGQLFLTCADSRLVTSMITASGPGSLFTVRNVGNLVPVPGTEEGDTSVAAAIEYAVTVLRVRSITVCGHSGCGAMQALRASGTGAGGAGPLDRWLRHGHASLERLEAAGGDAPRLDDRPAADGVEALCLTNVLQQVEHLTRHECVARAVREGTLTLRGMYFHVGEAQAYVLDAAGAGVRATGDPDAGPAVFTSVRPDVLTG</sequence>
<evidence type="ECO:0000256" key="8">
    <source>
        <dbReference type="SAM" id="MobiDB-lite"/>
    </source>
</evidence>
<evidence type="ECO:0000256" key="7">
    <source>
        <dbReference type="PIRSR" id="PIRSR601765-1"/>
    </source>
</evidence>
<dbReference type="PANTHER" id="PTHR11814">
    <property type="entry name" value="SULFATE TRANSPORTER"/>
    <property type="match status" value="1"/>
</dbReference>
<keyword evidence="7" id="KW-0479">Metal-binding</keyword>
<dbReference type="InterPro" id="IPR001765">
    <property type="entry name" value="Carbonic_anhydrase"/>
</dbReference>
<dbReference type="GO" id="GO:0055085">
    <property type="term" value="P:transmembrane transport"/>
    <property type="evidence" value="ECO:0007669"/>
    <property type="project" value="InterPro"/>
</dbReference>
<evidence type="ECO:0000256" key="2">
    <source>
        <dbReference type="ARBA" id="ARBA00006217"/>
    </source>
</evidence>
<feature type="transmembrane region" description="Helical" evidence="9">
    <location>
        <begin position="84"/>
        <end position="106"/>
    </location>
</feature>
<dbReference type="Gene3D" id="3.40.1050.10">
    <property type="entry name" value="Carbonic anhydrase"/>
    <property type="match status" value="1"/>
</dbReference>
<evidence type="ECO:0000256" key="3">
    <source>
        <dbReference type="ARBA" id="ARBA00022692"/>
    </source>
</evidence>
<feature type="transmembrane region" description="Helical" evidence="9">
    <location>
        <begin position="17"/>
        <end position="37"/>
    </location>
</feature>
<dbReference type="RefSeq" id="WP_182663570.1">
    <property type="nucleotide sequence ID" value="NZ_VKHS01000252.1"/>
</dbReference>
<evidence type="ECO:0000313" key="12">
    <source>
        <dbReference type="Proteomes" id="UP000530234"/>
    </source>
</evidence>
<evidence type="ECO:0000256" key="1">
    <source>
        <dbReference type="ARBA" id="ARBA00004141"/>
    </source>
</evidence>
<proteinExistence type="inferred from homology"/>
<dbReference type="InterPro" id="IPR001902">
    <property type="entry name" value="SLC26A/SulP_fam"/>
</dbReference>
<comment type="subcellular location">
    <subcellularLocation>
        <location evidence="1">Membrane</location>
        <topology evidence="1">Multi-pass membrane protein</topology>
    </subcellularLocation>
</comment>
<comment type="similarity">
    <text evidence="2">Belongs to the beta-class carbonic anhydrase family.</text>
</comment>
<dbReference type="SUPFAM" id="SSF53056">
    <property type="entry name" value="beta-carbonic anhydrase, cab"/>
    <property type="match status" value="1"/>
</dbReference>
<keyword evidence="5 9" id="KW-0472">Membrane</keyword>
<evidence type="ECO:0000256" key="4">
    <source>
        <dbReference type="ARBA" id="ARBA00022989"/>
    </source>
</evidence>
<keyword evidence="12" id="KW-1185">Reference proteome</keyword>
<evidence type="ECO:0000256" key="9">
    <source>
        <dbReference type="SAM" id="Phobius"/>
    </source>
</evidence>
<accession>A0A7W3T442</accession>
<feature type="transmembrane region" description="Helical" evidence="9">
    <location>
        <begin position="195"/>
        <end position="217"/>
    </location>
</feature>
<feature type="binding site" evidence="7">
    <location>
        <position position="659"/>
    </location>
    <ligand>
        <name>Zn(2+)</name>
        <dbReference type="ChEBI" id="CHEBI:29105"/>
    </ligand>
</feature>
<evidence type="ECO:0000256" key="6">
    <source>
        <dbReference type="ARBA" id="ARBA00024993"/>
    </source>
</evidence>
<protein>
    <submittedName>
        <fullName evidence="11">Transporter</fullName>
    </submittedName>
</protein>
<dbReference type="Pfam" id="PF00916">
    <property type="entry name" value="Sulfate_transp"/>
    <property type="match status" value="1"/>
</dbReference>
<evidence type="ECO:0000259" key="10">
    <source>
        <dbReference type="Pfam" id="PF00916"/>
    </source>
</evidence>
<comment type="caution">
    <text evidence="11">The sequence shown here is derived from an EMBL/GenBank/DDBJ whole genome shotgun (WGS) entry which is preliminary data.</text>
</comment>
<dbReference type="AlphaFoldDB" id="A0A7W3T442"/>
<evidence type="ECO:0000313" key="11">
    <source>
        <dbReference type="EMBL" id="MBB0230276.1"/>
    </source>
</evidence>
<comment type="function">
    <text evidence="6">Catalyzes the reversible hydration of carbon dioxide to form bicarbonate.</text>
</comment>
<reference evidence="12" key="1">
    <citation type="submission" date="2019-10" db="EMBL/GenBank/DDBJ databases">
        <title>Streptomyces sp. nov., a novel actinobacterium isolated from alkaline environment.</title>
        <authorList>
            <person name="Golinska P."/>
        </authorList>
    </citation>
    <scope>NUCLEOTIDE SEQUENCE [LARGE SCALE GENOMIC DNA]</scope>
    <source>
        <strain evidence="12">DSM 42108</strain>
    </source>
</reference>